<name>A0A6G3SUD5_STRAQ</name>
<evidence type="ECO:0000259" key="2">
    <source>
        <dbReference type="Pfam" id="PF20028"/>
    </source>
</evidence>
<proteinExistence type="predicted"/>
<comment type="caution">
    <text evidence="3">The sequence shown here is derived from an EMBL/GenBank/DDBJ whole genome shotgun (WGS) entry which is preliminary data.</text>
</comment>
<dbReference type="Pfam" id="PF20028">
    <property type="entry name" value="VMAP-C"/>
    <property type="match status" value="1"/>
</dbReference>
<evidence type="ECO:0000313" key="3">
    <source>
        <dbReference type="EMBL" id="NEB86604.1"/>
    </source>
</evidence>
<feature type="region of interest" description="Disordered" evidence="1">
    <location>
        <begin position="227"/>
        <end position="253"/>
    </location>
</feature>
<protein>
    <submittedName>
        <fullName evidence="3">Trypsin-like peptidase domain-containing protein</fullName>
    </submittedName>
</protein>
<dbReference type="AlphaFoldDB" id="A0A6G3SUD5"/>
<feature type="compositionally biased region" description="Low complexity" evidence="1">
    <location>
        <begin position="512"/>
        <end position="522"/>
    </location>
</feature>
<gene>
    <name evidence="3" type="ORF">G3I43_20845</name>
</gene>
<dbReference type="Gene3D" id="2.40.10.120">
    <property type="match status" value="1"/>
</dbReference>
<dbReference type="InterPro" id="IPR009003">
    <property type="entry name" value="Peptidase_S1_PA"/>
</dbReference>
<dbReference type="RefSeq" id="WP_087764965.1">
    <property type="nucleotide sequence ID" value="NZ_JAAGLK010000126.1"/>
</dbReference>
<dbReference type="InterPro" id="IPR045450">
    <property type="entry name" value="VMAP_C"/>
</dbReference>
<feature type="compositionally biased region" description="Basic and acidic residues" evidence="1">
    <location>
        <begin position="240"/>
        <end position="253"/>
    </location>
</feature>
<dbReference type="SUPFAM" id="SSF50494">
    <property type="entry name" value="Trypsin-like serine proteases"/>
    <property type="match status" value="1"/>
</dbReference>
<accession>A0A6G3SUD5</accession>
<feature type="domain" description="vWA-MoxR associated protein C-terminal" evidence="2">
    <location>
        <begin position="399"/>
        <end position="639"/>
    </location>
</feature>
<dbReference type="EMBL" id="JAAGMK010000599">
    <property type="protein sequence ID" value="NEB86604.1"/>
    <property type="molecule type" value="Genomic_DNA"/>
</dbReference>
<dbReference type="Pfam" id="PF13365">
    <property type="entry name" value="Trypsin_2"/>
    <property type="match status" value="1"/>
</dbReference>
<reference evidence="3" key="1">
    <citation type="submission" date="2020-01" db="EMBL/GenBank/DDBJ databases">
        <title>Insect and environment-associated Actinomycetes.</title>
        <authorList>
            <person name="Currrie C."/>
            <person name="Chevrette M."/>
            <person name="Carlson C."/>
            <person name="Stubbendieck R."/>
            <person name="Wendt-Pienkowski E."/>
        </authorList>
    </citation>
    <scope>NUCLEOTIDE SEQUENCE</scope>
    <source>
        <strain evidence="3">SID505</strain>
    </source>
</reference>
<evidence type="ECO:0000256" key="1">
    <source>
        <dbReference type="SAM" id="MobiDB-lite"/>
    </source>
</evidence>
<feature type="region of interest" description="Disordered" evidence="1">
    <location>
        <begin position="503"/>
        <end position="522"/>
    </location>
</feature>
<sequence length="654" mass="71383">MPEGLPSLDALVRAATVRFLPDDDPRTAQMWGSGFFVAPGWIVTAAHVLLPHLREDTDRPFWAAGDERGYGIAPTRVRLRQWLVTDVWSDAVPAQRDLALVRVLDGDLDHECVWLGDSTVSTGGERVSFGFRPTPDEEDRTYGLWRGEVRANVDDGAVAVRFGPQAEFPPGVSGGPVLDPVTGAVREIVKSGRAGQDGGRAVSAAALRGFGPLYREVMDAHDRWHHARHDDTGSWTSHQSRLEAAEAADPERWSSEDRVQALRHLAALAPPPDGVVADLAAHVRDQRLPRVTPAPVTWRDGHGLLYGEDGRPLPAYVFMHYLRLAALVARGYGAETGGLDTWLDRRLRRLPPQLRRLVEQARLPDTRQADRMVIPYPGPDDAGHIVVVELDELPYGTLHWQIRIDDGSGDDEIFAAEEDPNGVVPARLRTHLRDSLVQAFGIADQAGGGVPAPCEVVLPASYFDTPVHRWQLADEAPLGDPAHLPVGVRRRIVLRNVDRRGTPDGPRLERWSAAAGSGPFSAGRIPPAGGHLKERHVSALPPSGIPVLCHRAGLGTGRRAMRSLLAAGHGIALWRIDGHESGSCGPDCEDLHKGVAELLAGTGSAPELPDRLRRIREEIHEGRTVGHWAEAVAVLYDDPRRPIPERPVWPVDSP</sequence>
<organism evidence="3">
    <name type="scientific">Streptomyces anulatus</name>
    <name type="common">Streptomyces chrysomallus</name>
    <dbReference type="NCBI Taxonomy" id="1892"/>
    <lineage>
        <taxon>Bacteria</taxon>
        <taxon>Bacillati</taxon>
        <taxon>Actinomycetota</taxon>
        <taxon>Actinomycetes</taxon>
        <taxon>Kitasatosporales</taxon>
        <taxon>Streptomycetaceae</taxon>
        <taxon>Streptomyces</taxon>
    </lineage>
</organism>